<accession>A0A955J251</accession>
<dbReference type="Proteomes" id="UP000740557">
    <property type="component" value="Unassembled WGS sequence"/>
</dbReference>
<dbReference type="Gene3D" id="1.10.3370.10">
    <property type="entry name" value="SecY subunit domain"/>
    <property type="match status" value="1"/>
</dbReference>
<dbReference type="Pfam" id="PF00344">
    <property type="entry name" value="SecY"/>
    <property type="match status" value="1"/>
</dbReference>
<dbReference type="InterPro" id="IPR023201">
    <property type="entry name" value="SecY_dom_sf"/>
</dbReference>
<sequence>KETERYLKNVATRITLFGGVFLGLVAVMPFIVSSFVPIGNSVGGIGGTGLLIVVSVVLETLRQLDSLNVTRSYDSFLN</sequence>
<feature type="transmembrane region" description="Helical" evidence="1">
    <location>
        <begin position="38"/>
        <end position="58"/>
    </location>
</feature>
<keyword evidence="1" id="KW-0472">Membrane</keyword>
<reference evidence="2" key="1">
    <citation type="submission" date="2020-04" db="EMBL/GenBank/DDBJ databases">
        <authorList>
            <person name="Zhang T."/>
        </authorList>
    </citation>
    <scope>NUCLEOTIDE SEQUENCE</scope>
    <source>
        <strain evidence="2">HKST-UBA79</strain>
    </source>
</reference>
<keyword evidence="1" id="KW-0812">Transmembrane</keyword>
<organism evidence="2 3">
    <name type="scientific">candidate division WWE3 bacterium</name>
    <dbReference type="NCBI Taxonomy" id="2053526"/>
    <lineage>
        <taxon>Bacteria</taxon>
        <taxon>Katanobacteria</taxon>
    </lineage>
</organism>
<comment type="caution">
    <text evidence="2">The sequence shown here is derived from an EMBL/GenBank/DDBJ whole genome shotgun (WGS) entry which is preliminary data.</text>
</comment>
<evidence type="ECO:0000256" key="1">
    <source>
        <dbReference type="SAM" id="Phobius"/>
    </source>
</evidence>
<evidence type="ECO:0000313" key="2">
    <source>
        <dbReference type="EMBL" id="MCA9308719.1"/>
    </source>
</evidence>
<dbReference type="SUPFAM" id="SSF103491">
    <property type="entry name" value="Preprotein translocase SecY subunit"/>
    <property type="match status" value="1"/>
</dbReference>
<dbReference type="InterPro" id="IPR002208">
    <property type="entry name" value="SecY/SEC61-alpha"/>
</dbReference>
<feature type="transmembrane region" description="Helical" evidence="1">
    <location>
        <begin position="12"/>
        <end position="32"/>
    </location>
</feature>
<dbReference type="AlphaFoldDB" id="A0A955J251"/>
<proteinExistence type="predicted"/>
<dbReference type="PRINTS" id="PR00303">
    <property type="entry name" value="SECYTRNLCASE"/>
</dbReference>
<gene>
    <name evidence="2" type="ORF">KC980_04350</name>
</gene>
<feature type="non-terminal residue" evidence="2">
    <location>
        <position position="1"/>
    </location>
</feature>
<name>A0A955J251_UNCKA</name>
<keyword evidence="1" id="KW-1133">Transmembrane helix</keyword>
<dbReference type="GO" id="GO:0016020">
    <property type="term" value="C:membrane"/>
    <property type="evidence" value="ECO:0007669"/>
    <property type="project" value="InterPro"/>
</dbReference>
<protein>
    <submittedName>
        <fullName evidence="2">Preprotein translocase subunit SecY</fullName>
    </submittedName>
</protein>
<reference evidence="2" key="2">
    <citation type="journal article" date="2021" name="Microbiome">
        <title>Successional dynamics and alternative stable states in a saline activated sludge microbial community over 9 years.</title>
        <authorList>
            <person name="Wang Y."/>
            <person name="Ye J."/>
            <person name="Ju F."/>
            <person name="Liu L."/>
            <person name="Boyd J.A."/>
            <person name="Deng Y."/>
            <person name="Parks D.H."/>
            <person name="Jiang X."/>
            <person name="Yin X."/>
            <person name="Woodcroft B.J."/>
            <person name="Tyson G.W."/>
            <person name="Hugenholtz P."/>
            <person name="Polz M.F."/>
            <person name="Zhang T."/>
        </authorList>
    </citation>
    <scope>NUCLEOTIDE SEQUENCE</scope>
    <source>
        <strain evidence="2">HKST-UBA79</strain>
    </source>
</reference>
<dbReference type="GO" id="GO:0015031">
    <property type="term" value="P:protein transport"/>
    <property type="evidence" value="ECO:0007669"/>
    <property type="project" value="InterPro"/>
</dbReference>
<evidence type="ECO:0000313" key="3">
    <source>
        <dbReference type="Proteomes" id="UP000740557"/>
    </source>
</evidence>
<dbReference type="EMBL" id="JAGQNX010000143">
    <property type="protein sequence ID" value="MCA9308719.1"/>
    <property type="molecule type" value="Genomic_DNA"/>
</dbReference>